<keyword evidence="11" id="KW-1185">Reference proteome</keyword>
<keyword evidence="7" id="KW-0063">Aspartyl esterase</keyword>
<evidence type="ECO:0000256" key="5">
    <source>
        <dbReference type="ARBA" id="ARBA00022512"/>
    </source>
</evidence>
<dbReference type="InterPro" id="IPR011050">
    <property type="entry name" value="Pectin_lyase_fold/virulence"/>
</dbReference>
<comment type="subcellular location">
    <subcellularLocation>
        <location evidence="1">Secreted</location>
        <location evidence="1">Cell wall</location>
    </subcellularLocation>
</comment>
<keyword evidence="8" id="KW-1133">Transmembrane helix</keyword>
<feature type="transmembrane region" description="Helical" evidence="8">
    <location>
        <begin position="207"/>
        <end position="225"/>
    </location>
</feature>
<evidence type="ECO:0000313" key="11">
    <source>
        <dbReference type="Proteomes" id="UP000807159"/>
    </source>
</evidence>
<dbReference type="Gene3D" id="2.160.20.10">
    <property type="entry name" value="Single-stranded right-handed beta-helix, Pectin lyase-like"/>
    <property type="match status" value="1"/>
</dbReference>
<comment type="pathway">
    <text evidence="2">Glycan metabolism; pectin degradation; 2-dehydro-3-deoxy-D-gluconate from pectin: step 1/5.</text>
</comment>
<dbReference type="SUPFAM" id="SSF51126">
    <property type="entry name" value="Pectin lyase-like"/>
    <property type="match status" value="1"/>
</dbReference>
<evidence type="ECO:0000256" key="3">
    <source>
        <dbReference type="ARBA" id="ARBA00008891"/>
    </source>
</evidence>
<dbReference type="GO" id="GO:0045490">
    <property type="term" value="P:pectin catabolic process"/>
    <property type="evidence" value="ECO:0007669"/>
    <property type="project" value="TreeGrafter"/>
</dbReference>
<dbReference type="InterPro" id="IPR000070">
    <property type="entry name" value="Pectinesterase_cat"/>
</dbReference>
<keyword evidence="5" id="KW-0964">Secreted</keyword>
<feature type="domain" description="Pectinesterase catalytic" evidence="9">
    <location>
        <begin position="119"/>
        <end position="204"/>
    </location>
</feature>
<evidence type="ECO:0000313" key="10">
    <source>
        <dbReference type="EMBL" id="KAH8483630.1"/>
    </source>
</evidence>
<protein>
    <recommendedName>
        <fullName evidence="4">pectinesterase</fullName>
        <ecNumber evidence="4">3.1.1.11</ecNumber>
    </recommendedName>
</protein>
<dbReference type="Pfam" id="PF01095">
    <property type="entry name" value="Pectinesterase"/>
    <property type="match status" value="1"/>
</dbReference>
<keyword evidence="5" id="KW-0134">Cell wall</keyword>
<dbReference type="GO" id="GO:0030599">
    <property type="term" value="F:pectinesterase activity"/>
    <property type="evidence" value="ECO:0007669"/>
    <property type="project" value="UniProtKB-EC"/>
</dbReference>
<evidence type="ECO:0000256" key="7">
    <source>
        <dbReference type="ARBA" id="ARBA00023085"/>
    </source>
</evidence>
<evidence type="ECO:0000256" key="8">
    <source>
        <dbReference type="SAM" id="Phobius"/>
    </source>
</evidence>
<evidence type="ECO:0000256" key="1">
    <source>
        <dbReference type="ARBA" id="ARBA00004191"/>
    </source>
</evidence>
<accession>A0A8T2WS96</accession>
<dbReference type="EC" id="3.1.1.11" evidence="4"/>
<keyword evidence="6" id="KW-0378">Hydrolase</keyword>
<dbReference type="InterPro" id="IPR012334">
    <property type="entry name" value="Pectin_lyas_fold"/>
</dbReference>
<dbReference type="GO" id="GO:0042545">
    <property type="term" value="P:cell wall modification"/>
    <property type="evidence" value="ECO:0007669"/>
    <property type="project" value="InterPro"/>
</dbReference>
<name>A0A8T2WS96_POPDE</name>
<dbReference type="EMBL" id="JACEGQ020000017">
    <property type="protein sequence ID" value="KAH8483630.1"/>
    <property type="molecule type" value="Genomic_DNA"/>
</dbReference>
<comment type="similarity">
    <text evidence="3">Belongs to the pectinesterase family.</text>
</comment>
<evidence type="ECO:0000256" key="2">
    <source>
        <dbReference type="ARBA" id="ARBA00005184"/>
    </source>
</evidence>
<sequence length="272" mass="30333">MGTPQHVQNCGSCATWGLLATRVRAKTKTLITLAGLRPEVTSLTWNNTSTKIDRHQASRVIETGTFRCGTVIVEGEGFITETITFEKFSPEVMHTLKLSLSCVNNGGEYSTPLVVSECSGQAVAIRVTADWYAFYNCLFIGLQDTLYLHYGKQYLKDCYIEGYMDFIFGNITALLEHCHIQCKSAGLLIAQSIKSSKESTGYVFPRVVWLGDPILVLLAFFLVMIQKGALAIMPTKGLDDTVFCIETISFNKKHEQTVENEASSQQIMKEWK</sequence>
<reference evidence="10" key="1">
    <citation type="journal article" date="2021" name="J. Hered.">
        <title>Genome Assembly of Salicaceae Populus deltoides (Eastern Cottonwood) I-69 Based on Nanopore Sequencing and Hi-C Technologies.</title>
        <authorList>
            <person name="Bai S."/>
            <person name="Wu H."/>
            <person name="Zhang J."/>
            <person name="Pan Z."/>
            <person name="Zhao W."/>
            <person name="Li Z."/>
            <person name="Tong C."/>
        </authorList>
    </citation>
    <scope>NUCLEOTIDE SEQUENCE</scope>
    <source>
        <tissue evidence="10">Leaf</tissue>
    </source>
</reference>
<proteinExistence type="inferred from homology"/>
<dbReference type="PANTHER" id="PTHR31321:SF12">
    <property type="entry name" value="PECTINESTERASE 31"/>
    <property type="match status" value="1"/>
</dbReference>
<dbReference type="PANTHER" id="PTHR31321">
    <property type="entry name" value="ACYL-COA THIOESTER HYDROLASE YBHC-RELATED"/>
    <property type="match status" value="1"/>
</dbReference>
<dbReference type="AlphaFoldDB" id="A0A8T2WS96"/>
<organism evidence="10 11">
    <name type="scientific">Populus deltoides</name>
    <name type="common">Eastern poplar</name>
    <name type="synonym">Eastern cottonwood</name>
    <dbReference type="NCBI Taxonomy" id="3696"/>
    <lineage>
        <taxon>Eukaryota</taxon>
        <taxon>Viridiplantae</taxon>
        <taxon>Streptophyta</taxon>
        <taxon>Embryophyta</taxon>
        <taxon>Tracheophyta</taxon>
        <taxon>Spermatophyta</taxon>
        <taxon>Magnoliopsida</taxon>
        <taxon>eudicotyledons</taxon>
        <taxon>Gunneridae</taxon>
        <taxon>Pentapetalae</taxon>
        <taxon>rosids</taxon>
        <taxon>fabids</taxon>
        <taxon>Malpighiales</taxon>
        <taxon>Salicaceae</taxon>
        <taxon>Saliceae</taxon>
        <taxon>Populus</taxon>
    </lineage>
</organism>
<evidence type="ECO:0000256" key="4">
    <source>
        <dbReference type="ARBA" id="ARBA00013229"/>
    </source>
</evidence>
<comment type="caution">
    <text evidence="10">The sequence shown here is derived from an EMBL/GenBank/DDBJ whole genome shotgun (WGS) entry which is preliminary data.</text>
</comment>
<evidence type="ECO:0000256" key="6">
    <source>
        <dbReference type="ARBA" id="ARBA00022801"/>
    </source>
</evidence>
<keyword evidence="8" id="KW-0812">Transmembrane</keyword>
<gene>
    <name evidence="10" type="ORF">H0E87_028148</name>
</gene>
<evidence type="ECO:0000259" key="9">
    <source>
        <dbReference type="Pfam" id="PF01095"/>
    </source>
</evidence>
<dbReference type="Proteomes" id="UP000807159">
    <property type="component" value="Chromosome 17"/>
</dbReference>
<keyword evidence="8" id="KW-0472">Membrane</keyword>